<dbReference type="Gene3D" id="3.20.20.70">
    <property type="entry name" value="Aldolase class I"/>
    <property type="match status" value="1"/>
</dbReference>
<gene>
    <name evidence="2" type="primary">pyrD_2</name>
    <name evidence="2" type="ORF">MmiEs2_03790</name>
</gene>
<dbReference type="PANTHER" id="PTHR11082">
    <property type="entry name" value="TRNA-DIHYDROURIDINE SYNTHASE"/>
    <property type="match status" value="1"/>
</dbReference>
<dbReference type="GeneID" id="85196828"/>
<dbReference type="AlphaFoldDB" id="A0AA96V9H7"/>
<keyword evidence="2" id="KW-0560">Oxidoreductase</keyword>
<sequence>MEKIFDLKTGDITIENPIVLSAMAGVTDSKFAAANAKGAGIVILGAYNLDDESKKAGIEAASRGRTEFFANENDDTDIFAQIEKEIDAVKAEMPGMVPAVSVRSASIEPLLKAAALIQNKNAIMELDIHCRQPEFTERGLGQAFLKDTPALAETIQRIKETCVVLSVKFRTNVVSPGMAAEFFDAAGADIIHADAMIEGQGADLEAIAEIRNATRKLVIANNSVDDFDAALDFFSSGADLVSVARAAADDAEFIPHLVKKITEYQQETGWYNAPKHVCKRGDNRGLAFCCPPVKYCALLKRIENVGFTPEEFIQLKQETVKGTPLEGGKDTCFGSLVWCCKGTKPCFYRDGSLRQLGISPDEYMRMKKELAETILKAIDEKKSAASN</sequence>
<dbReference type="GO" id="GO:0016491">
    <property type="term" value="F:oxidoreductase activity"/>
    <property type="evidence" value="ECO:0007669"/>
    <property type="project" value="UniProtKB-KW"/>
</dbReference>
<dbReference type="EMBL" id="CP131062">
    <property type="protein sequence ID" value="WNY28195.1"/>
    <property type="molecule type" value="Genomic_DNA"/>
</dbReference>
<proteinExistence type="predicted"/>
<keyword evidence="3" id="KW-1185">Reference proteome</keyword>
<dbReference type="Proteomes" id="UP001302662">
    <property type="component" value="Chromosome"/>
</dbReference>
<dbReference type="NCBIfam" id="TIGR03277">
    <property type="entry name" value="methan_mark_9"/>
    <property type="match status" value="1"/>
</dbReference>
<organism evidence="2 3">
    <name type="scientific">Methanimicrococcus stummii</name>
    <dbReference type="NCBI Taxonomy" id="3028294"/>
    <lineage>
        <taxon>Archaea</taxon>
        <taxon>Methanobacteriati</taxon>
        <taxon>Methanobacteriota</taxon>
        <taxon>Stenosarchaea group</taxon>
        <taxon>Methanomicrobia</taxon>
        <taxon>Methanosarcinales</taxon>
        <taxon>Methanosarcinaceae</taxon>
        <taxon>Methanimicrococcus</taxon>
    </lineage>
</organism>
<dbReference type="SUPFAM" id="SSF51395">
    <property type="entry name" value="FMN-linked oxidoreductases"/>
    <property type="match status" value="1"/>
</dbReference>
<reference evidence="2 3" key="1">
    <citation type="submission" date="2023-07" db="EMBL/GenBank/DDBJ databases">
        <title>Closed genome sequence of Methanimicrococcus sp. Es2.</title>
        <authorList>
            <person name="Protasov E."/>
            <person name="Platt K."/>
            <person name="Reeh H."/>
            <person name="Poehlein A."/>
            <person name="Daniel R."/>
            <person name="Brune A."/>
        </authorList>
    </citation>
    <scope>NUCLEOTIDE SEQUENCE [LARGE SCALE GENOMIC DNA]</scope>
    <source>
        <strain evidence="2 3">Es2</strain>
    </source>
</reference>
<accession>A0AA96V9H7</accession>
<dbReference type="InterPro" id="IPR035587">
    <property type="entry name" value="DUS-like_FMN-bd"/>
</dbReference>
<dbReference type="InterPro" id="IPR017671">
    <property type="entry name" value="Methan_mark_9"/>
</dbReference>
<dbReference type="Pfam" id="PF01207">
    <property type="entry name" value="Dus"/>
    <property type="match status" value="1"/>
</dbReference>
<feature type="domain" description="DUS-like FMN-binding" evidence="1">
    <location>
        <begin position="100"/>
        <end position="255"/>
    </location>
</feature>
<dbReference type="PANTHER" id="PTHR11082:SF36">
    <property type="entry name" value="DUS-LIKE FMN-BINDING DOMAIN-CONTAINING PROTEIN"/>
    <property type="match status" value="1"/>
</dbReference>
<evidence type="ECO:0000313" key="3">
    <source>
        <dbReference type="Proteomes" id="UP001302662"/>
    </source>
</evidence>
<evidence type="ECO:0000313" key="2">
    <source>
        <dbReference type="EMBL" id="WNY28195.1"/>
    </source>
</evidence>
<dbReference type="RefSeq" id="WP_316559741.1">
    <property type="nucleotide sequence ID" value="NZ_CP131062.1"/>
</dbReference>
<evidence type="ECO:0000259" key="1">
    <source>
        <dbReference type="Pfam" id="PF01207"/>
    </source>
</evidence>
<name>A0AA96V9H7_9EURY</name>
<dbReference type="InterPro" id="IPR013785">
    <property type="entry name" value="Aldolase_TIM"/>
</dbReference>
<protein>
    <submittedName>
        <fullName evidence="2">Dihydroorotate dehydrogenase</fullName>
        <ecNumber evidence="2">1.3.-.-</ecNumber>
    </submittedName>
</protein>
<dbReference type="EC" id="1.3.-.-" evidence="2"/>
<dbReference type="KEGG" id="mees:MmiEs2_03790"/>